<keyword evidence="4" id="KW-1185">Reference proteome</keyword>
<dbReference type="PROSITE" id="PS51155">
    <property type="entry name" value="CHIT_BIND_RR_2"/>
    <property type="match status" value="1"/>
</dbReference>
<dbReference type="PROSITE" id="PS00233">
    <property type="entry name" value="CHIT_BIND_RR_1"/>
    <property type="match status" value="1"/>
</dbReference>
<dbReference type="PANTHER" id="PTHR12236">
    <property type="entry name" value="STRUCTURAL CONTITUENT OF CUTICLE"/>
    <property type="match status" value="1"/>
</dbReference>
<dbReference type="GO" id="GO:0005615">
    <property type="term" value="C:extracellular space"/>
    <property type="evidence" value="ECO:0007669"/>
    <property type="project" value="TreeGrafter"/>
</dbReference>
<evidence type="ECO:0000256" key="1">
    <source>
        <dbReference type="ARBA" id="ARBA00022460"/>
    </source>
</evidence>
<dbReference type="GO" id="GO:0031012">
    <property type="term" value="C:extracellular matrix"/>
    <property type="evidence" value="ECO:0007669"/>
    <property type="project" value="TreeGrafter"/>
</dbReference>
<dbReference type="GO" id="GO:0042302">
    <property type="term" value="F:structural constituent of cuticle"/>
    <property type="evidence" value="ECO:0007669"/>
    <property type="project" value="UniProtKB-UniRule"/>
</dbReference>
<protein>
    <submittedName>
        <fullName evidence="3">Uncharacterized protein</fullName>
    </submittedName>
</protein>
<proteinExistence type="predicted"/>
<evidence type="ECO:0000256" key="2">
    <source>
        <dbReference type="PROSITE-ProRule" id="PRU00497"/>
    </source>
</evidence>
<keyword evidence="1 2" id="KW-0193">Cuticle</keyword>
<dbReference type="Proteomes" id="UP001187531">
    <property type="component" value="Unassembled WGS sequence"/>
</dbReference>
<sequence length="260" mass="29773">MTYKGKSPGKCKLQEAVLRYKNSPGKCKLQEAALRYKNSPGKCKLQEDAQRYRNRPEKCKLQKAALRYKNSPEKCKLQEAALRYKNSPGKCKLQEAALRYKNSHGKCKLQEDAQRYKNRPEKMKGFILIAFISAVCAAPQYPKPSYSGYKPDYKPSYKSDHAPMPYDFAWAVKDDYTYNDYNHQETSDGNGYVKGSYQTLLPDGRVQTVTYTADDYTGYVADVQYSGEPKYDYKPAYKPSYPAPAYKAPAYRAPTYGPKY</sequence>
<accession>A0AA88HMM3</accession>
<evidence type="ECO:0000313" key="4">
    <source>
        <dbReference type="Proteomes" id="UP001187531"/>
    </source>
</evidence>
<organism evidence="3 4">
    <name type="scientific">Artemia franciscana</name>
    <name type="common">Brine shrimp</name>
    <name type="synonym">Artemia sanfranciscana</name>
    <dbReference type="NCBI Taxonomy" id="6661"/>
    <lineage>
        <taxon>Eukaryota</taxon>
        <taxon>Metazoa</taxon>
        <taxon>Ecdysozoa</taxon>
        <taxon>Arthropoda</taxon>
        <taxon>Crustacea</taxon>
        <taxon>Branchiopoda</taxon>
        <taxon>Anostraca</taxon>
        <taxon>Artemiidae</taxon>
        <taxon>Artemia</taxon>
    </lineage>
</organism>
<evidence type="ECO:0000313" key="3">
    <source>
        <dbReference type="EMBL" id="KAK2714595.1"/>
    </source>
</evidence>
<comment type="caution">
    <text evidence="3">The sequence shown here is derived from an EMBL/GenBank/DDBJ whole genome shotgun (WGS) entry which is preliminary data.</text>
</comment>
<dbReference type="PANTHER" id="PTHR12236:SF79">
    <property type="entry name" value="CUTICULAR PROTEIN 50CB-RELATED"/>
    <property type="match status" value="1"/>
</dbReference>
<dbReference type="EMBL" id="JAVRJZ010000013">
    <property type="protein sequence ID" value="KAK2714595.1"/>
    <property type="molecule type" value="Genomic_DNA"/>
</dbReference>
<dbReference type="AlphaFoldDB" id="A0AA88HMM3"/>
<reference evidence="3" key="1">
    <citation type="submission" date="2023-07" db="EMBL/GenBank/DDBJ databases">
        <title>Chromosome-level genome assembly of Artemia franciscana.</title>
        <authorList>
            <person name="Jo E."/>
        </authorList>
    </citation>
    <scope>NUCLEOTIDE SEQUENCE</scope>
    <source>
        <tissue evidence="3">Whole body</tissue>
    </source>
</reference>
<dbReference type="InterPro" id="IPR051217">
    <property type="entry name" value="Insect_Cuticle_Struc_Prot"/>
</dbReference>
<dbReference type="InterPro" id="IPR000618">
    <property type="entry name" value="Insect_cuticle"/>
</dbReference>
<gene>
    <name evidence="3" type="ORF">QYM36_008971</name>
</gene>
<dbReference type="Pfam" id="PF00379">
    <property type="entry name" value="Chitin_bind_4"/>
    <property type="match status" value="1"/>
</dbReference>
<name>A0AA88HMM3_ARTSF</name>
<dbReference type="InterPro" id="IPR031311">
    <property type="entry name" value="CHIT_BIND_RR_consensus"/>
</dbReference>